<organism evidence="2 3">
    <name type="scientific">Profundicola chukchiensis</name>
    <dbReference type="NCBI Taxonomy" id="2961959"/>
    <lineage>
        <taxon>Bacteria</taxon>
        <taxon>Pseudomonadati</taxon>
        <taxon>Bacteroidota</taxon>
        <taxon>Flavobacteriia</taxon>
        <taxon>Flavobacteriales</taxon>
        <taxon>Weeksellaceae</taxon>
        <taxon>Profundicola</taxon>
    </lineage>
</organism>
<evidence type="ECO:0000259" key="1">
    <source>
        <dbReference type="SMART" id="SM00867"/>
    </source>
</evidence>
<dbReference type="InterPro" id="IPR036761">
    <property type="entry name" value="TTHA0802/YceI-like_sf"/>
</dbReference>
<dbReference type="InterPro" id="IPR007372">
    <property type="entry name" value="Lipid/polyisoprenoid-bd_YceI"/>
</dbReference>
<protein>
    <submittedName>
        <fullName evidence="2">YceI family protein</fullName>
    </submittedName>
</protein>
<proteinExistence type="predicted"/>
<dbReference type="RefSeq" id="WP_304419837.1">
    <property type="nucleotide sequence ID" value="NZ_JANCMU010000001.1"/>
</dbReference>
<dbReference type="Gene3D" id="2.40.128.110">
    <property type="entry name" value="Lipid/polyisoprenoid-binding, YceI-like"/>
    <property type="match status" value="1"/>
</dbReference>
<dbReference type="PROSITE" id="PS51257">
    <property type="entry name" value="PROKAR_LIPOPROTEIN"/>
    <property type="match status" value="1"/>
</dbReference>
<keyword evidence="3" id="KW-1185">Reference proteome</keyword>
<dbReference type="SMART" id="SM00867">
    <property type="entry name" value="YceI"/>
    <property type="match status" value="1"/>
</dbReference>
<dbReference type="Pfam" id="PF04264">
    <property type="entry name" value="YceI"/>
    <property type="match status" value="1"/>
</dbReference>
<feature type="domain" description="Lipid/polyisoprenoid-binding YceI-like" evidence="1">
    <location>
        <begin position="42"/>
        <end position="215"/>
    </location>
</feature>
<sequence>MKKVFLGLSAVALLAFTACEKKEAVEVKDAEEVAVGSETTANFAVDTEVSNVGWRAFKVYEGETEEQGHHGTIKLQSGTVGIENGELVSGDFVIDAASLESMDLNDSPEDKAKLDGHLKSEDFLHVEKYPTATFKITAVNKIEGDYNTEISGNLKMREDEKNITFKANTSLEGETFTLDSEEFTIDRKDFGIVFNPAKGAVIKDNVTLRVNLKANQGEVEVVEVDAADEVVAE</sequence>
<dbReference type="EMBL" id="JANCMU010000001">
    <property type="protein sequence ID" value="MDG4945124.1"/>
    <property type="molecule type" value="Genomic_DNA"/>
</dbReference>
<name>A0A9X4MW70_9FLAO</name>
<dbReference type="Proteomes" id="UP001152599">
    <property type="component" value="Unassembled WGS sequence"/>
</dbReference>
<evidence type="ECO:0000313" key="2">
    <source>
        <dbReference type="EMBL" id="MDG4945124.1"/>
    </source>
</evidence>
<gene>
    <name evidence="2" type="ORF">NMK71_01750</name>
</gene>
<evidence type="ECO:0000313" key="3">
    <source>
        <dbReference type="Proteomes" id="UP001152599"/>
    </source>
</evidence>
<dbReference type="PANTHER" id="PTHR34406:SF1">
    <property type="entry name" value="PROTEIN YCEI"/>
    <property type="match status" value="1"/>
</dbReference>
<dbReference type="SUPFAM" id="SSF101874">
    <property type="entry name" value="YceI-like"/>
    <property type="match status" value="1"/>
</dbReference>
<dbReference type="PANTHER" id="PTHR34406">
    <property type="entry name" value="PROTEIN YCEI"/>
    <property type="match status" value="1"/>
</dbReference>
<accession>A0A9X4MW70</accession>
<reference evidence="2" key="1">
    <citation type="submission" date="2022-07" db="EMBL/GenBank/DDBJ databases">
        <title>Description and genome-wide analysis of Profundicola chukchiensis gen. nov., sp. nov., marine bacteria isolated from bottom sediments of the Chukchi Sea.</title>
        <authorList>
            <person name="Romanenko L."/>
            <person name="Otstavnykh N."/>
            <person name="Kurilenko V."/>
            <person name="Eremeev V."/>
            <person name="Velansky P."/>
            <person name="Mikhailov V."/>
            <person name="Isaeva M."/>
        </authorList>
    </citation>
    <scope>NUCLEOTIDE SEQUENCE</scope>
    <source>
        <strain evidence="2">KMM 9713</strain>
    </source>
</reference>
<dbReference type="AlphaFoldDB" id="A0A9X4MW70"/>
<comment type="caution">
    <text evidence="2">The sequence shown here is derived from an EMBL/GenBank/DDBJ whole genome shotgun (WGS) entry which is preliminary data.</text>
</comment>